<dbReference type="AlphaFoldDB" id="A0AAN4JH17"/>
<dbReference type="SUPFAM" id="SSF54060">
    <property type="entry name" value="His-Me finger endonucleases"/>
    <property type="match status" value="1"/>
</dbReference>
<dbReference type="EMBL" id="ABLGCN030000015">
    <property type="protein sequence ID" value="EMM7459852.1"/>
    <property type="molecule type" value="Genomic_DNA"/>
</dbReference>
<name>A0AAN4JH17_CITFR</name>
<dbReference type="GO" id="GO:0004519">
    <property type="term" value="F:endonuclease activity"/>
    <property type="evidence" value="ECO:0007669"/>
    <property type="project" value="UniProtKB-KW"/>
</dbReference>
<sequence>MGNREHEVLTRERLMEVLDYDKETGIFTWKKKLSARGAVGKKAGTTSYGYNAINIDGVRYFAHRLAWLYIYNEWPKQEIDHIDRNRSNNSISNLRDVSRIVNALNTGERSDSSTGVKGVTFCKQRKKWQAQINLSGKNVTLGRFETIDEAAIAYKAANMVADLLMNNWQ</sequence>
<keyword evidence="2" id="KW-0255">Endonuclease</keyword>
<evidence type="ECO:0000259" key="1">
    <source>
        <dbReference type="Pfam" id="PF13392"/>
    </source>
</evidence>
<dbReference type="Gene3D" id="3.30.730.10">
    <property type="entry name" value="AP2/ERF domain"/>
    <property type="match status" value="1"/>
</dbReference>
<proteinExistence type="predicted"/>
<keyword evidence="2" id="KW-0378">Hydrolase</keyword>
<dbReference type="SUPFAM" id="SSF54171">
    <property type="entry name" value="DNA-binding domain"/>
    <property type="match status" value="1"/>
</dbReference>
<evidence type="ECO:0000313" key="3">
    <source>
        <dbReference type="Proteomes" id="UP001169574"/>
    </source>
</evidence>
<dbReference type="InterPro" id="IPR003615">
    <property type="entry name" value="HNH_nuc"/>
</dbReference>
<comment type="caution">
    <text evidence="2">The sequence shown here is derived from an EMBL/GenBank/DDBJ whole genome shotgun (WGS) entry which is preliminary data.</text>
</comment>
<dbReference type="InterPro" id="IPR044925">
    <property type="entry name" value="His-Me_finger_sf"/>
</dbReference>
<dbReference type="Gene3D" id="3.90.75.20">
    <property type="match status" value="1"/>
</dbReference>
<gene>
    <name evidence="2" type="ORF">P7U51_004432</name>
</gene>
<keyword evidence="2" id="KW-0540">Nuclease</keyword>
<organism evidence="2 3">
    <name type="scientific">Citrobacter freundii</name>
    <dbReference type="NCBI Taxonomy" id="546"/>
    <lineage>
        <taxon>Bacteria</taxon>
        <taxon>Pseudomonadati</taxon>
        <taxon>Pseudomonadota</taxon>
        <taxon>Gammaproteobacteria</taxon>
        <taxon>Enterobacterales</taxon>
        <taxon>Enterobacteriaceae</taxon>
        <taxon>Citrobacter</taxon>
        <taxon>Citrobacter freundii complex</taxon>
    </lineage>
</organism>
<dbReference type="Pfam" id="PF13392">
    <property type="entry name" value="HNH_3"/>
    <property type="match status" value="1"/>
</dbReference>
<accession>A0AAN4JH17</accession>
<dbReference type="GO" id="GO:0003700">
    <property type="term" value="F:DNA-binding transcription factor activity"/>
    <property type="evidence" value="ECO:0007669"/>
    <property type="project" value="InterPro"/>
</dbReference>
<evidence type="ECO:0000313" key="2">
    <source>
        <dbReference type="EMBL" id="EMM7459852.1"/>
    </source>
</evidence>
<reference evidence="2" key="1">
    <citation type="submission" date="2024-02" db="EMBL/GenBank/DDBJ databases">
        <authorList>
            <consortium name="Clinical and Environmental Microbiology Branch: Whole genome sequencing antimicrobial resistance pathogens in the healthcare setting"/>
        </authorList>
    </citation>
    <scope>NUCLEOTIDE SEQUENCE</scope>
    <source>
        <strain evidence="2">Whole organism</strain>
    </source>
</reference>
<dbReference type="Proteomes" id="UP001169574">
    <property type="component" value="Unassembled WGS sequence"/>
</dbReference>
<protein>
    <submittedName>
        <fullName evidence="2">HNH endonuclease</fullName>
    </submittedName>
</protein>
<feature type="domain" description="HNH nuclease" evidence="1">
    <location>
        <begin position="60"/>
        <end position="103"/>
    </location>
</feature>
<dbReference type="InterPro" id="IPR036955">
    <property type="entry name" value="AP2/ERF_dom_sf"/>
</dbReference>
<dbReference type="GO" id="GO:0003677">
    <property type="term" value="F:DNA binding"/>
    <property type="evidence" value="ECO:0007669"/>
    <property type="project" value="InterPro"/>
</dbReference>
<dbReference type="InterPro" id="IPR016177">
    <property type="entry name" value="DNA-bd_dom_sf"/>
</dbReference>